<dbReference type="Proteomes" id="UP000663929">
    <property type="component" value="Chromosome"/>
</dbReference>
<dbReference type="RefSeq" id="WP_237384295.1">
    <property type="nucleotide sequence ID" value="NZ_CP071793.1"/>
</dbReference>
<protein>
    <submittedName>
        <fullName evidence="1">Uncharacterized protein</fullName>
    </submittedName>
</protein>
<evidence type="ECO:0000313" key="2">
    <source>
        <dbReference type="Proteomes" id="UP000663929"/>
    </source>
</evidence>
<organism evidence="1 2">
    <name type="scientific">Sulfidibacter corallicola</name>
    <dbReference type="NCBI Taxonomy" id="2818388"/>
    <lineage>
        <taxon>Bacteria</taxon>
        <taxon>Pseudomonadati</taxon>
        <taxon>Acidobacteriota</taxon>
        <taxon>Holophagae</taxon>
        <taxon>Acanthopleuribacterales</taxon>
        <taxon>Acanthopleuribacteraceae</taxon>
        <taxon>Sulfidibacter</taxon>
    </lineage>
</organism>
<proteinExistence type="predicted"/>
<gene>
    <name evidence="1" type="ORF">J3U87_17265</name>
</gene>
<reference evidence="1" key="1">
    <citation type="submission" date="2021-03" db="EMBL/GenBank/DDBJ databases">
        <title>Acanthopleuribacteraceae sp. M133.</title>
        <authorList>
            <person name="Wang G."/>
        </authorList>
    </citation>
    <scope>NUCLEOTIDE SEQUENCE</scope>
    <source>
        <strain evidence="1">M133</strain>
    </source>
</reference>
<dbReference type="InterPro" id="IPR024364">
    <property type="entry name" value="Baseplate_phage_T4-like"/>
</dbReference>
<evidence type="ECO:0000313" key="1">
    <source>
        <dbReference type="EMBL" id="QTD54198.1"/>
    </source>
</evidence>
<sequence length="225" mass="25108">MFTFELPCGLEAEIREMTGAEEEILTNQRLIRNGSAINQVLKNCLVRLGDNDSPTMNDVLDLLSGDRLALLVELRRVSLGSEVELELVCTNPTCREANPFTVDLGALETKPYGDAREFEFTLPSSNRTVRFRYLDGHMEKRLATLKEPSIASAMTMRIIDIDGKPPSKRVMQDMSLRDRQALRAEMDRVNAGIDTAITVDCEACGERLRTRLEAEPGFLFPGAAL</sequence>
<dbReference type="Pfam" id="PF12322">
    <property type="entry name" value="T4_baseplate"/>
    <property type="match status" value="1"/>
</dbReference>
<dbReference type="KEGG" id="scor:J3U87_17265"/>
<accession>A0A8A4TYA0</accession>
<keyword evidence="2" id="KW-1185">Reference proteome</keyword>
<dbReference type="AlphaFoldDB" id="A0A8A4TYA0"/>
<name>A0A8A4TYA0_SULCO</name>
<dbReference type="EMBL" id="CP071793">
    <property type="protein sequence ID" value="QTD54198.1"/>
    <property type="molecule type" value="Genomic_DNA"/>
</dbReference>